<organism evidence="3 4">
    <name type="scientific">Helobdella robusta</name>
    <name type="common">Californian leech</name>
    <dbReference type="NCBI Taxonomy" id="6412"/>
    <lineage>
        <taxon>Eukaryota</taxon>
        <taxon>Metazoa</taxon>
        <taxon>Spiralia</taxon>
        <taxon>Lophotrochozoa</taxon>
        <taxon>Annelida</taxon>
        <taxon>Clitellata</taxon>
        <taxon>Hirudinea</taxon>
        <taxon>Rhynchobdellida</taxon>
        <taxon>Glossiphoniidae</taxon>
        <taxon>Helobdella</taxon>
    </lineage>
</organism>
<dbReference type="GeneID" id="20198703"/>
<dbReference type="Proteomes" id="UP000015101">
    <property type="component" value="Unassembled WGS sequence"/>
</dbReference>
<reference evidence="2 4" key="2">
    <citation type="journal article" date="2013" name="Nature">
        <title>Insights into bilaterian evolution from three spiralian genomes.</title>
        <authorList>
            <person name="Simakov O."/>
            <person name="Marletaz F."/>
            <person name="Cho S.J."/>
            <person name="Edsinger-Gonzales E."/>
            <person name="Havlak P."/>
            <person name="Hellsten U."/>
            <person name="Kuo D.H."/>
            <person name="Larsson T."/>
            <person name="Lv J."/>
            <person name="Arendt D."/>
            <person name="Savage R."/>
            <person name="Osoegawa K."/>
            <person name="de Jong P."/>
            <person name="Grimwood J."/>
            <person name="Chapman J.A."/>
            <person name="Shapiro H."/>
            <person name="Aerts A."/>
            <person name="Otillar R.P."/>
            <person name="Terry A.Y."/>
            <person name="Boore J.L."/>
            <person name="Grigoriev I.V."/>
            <person name="Lindberg D.R."/>
            <person name="Seaver E.C."/>
            <person name="Weisblat D.A."/>
            <person name="Putnam N.H."/>
            <person name="Rokhsar D.S."/>
        </authorList>
    </citation>
    <scope>NUCLEOTIDE SEQUENCE</scope>
</reference>
<dbReference type="InParanoid" id="T1EQ53"/>
<dbReference type="CTD" id="20198703"/>
<evidence type="ECO:0000313" key="3">
    <source>
        <dbReference type="EnsemblMetazoa" id="HelroP160365"/>
    </source>
</evidence>
<feature type="compositionally biased region" description="Acidic residues" evidence="1">
    <location>
        <begin position="64"/>
        <end position="85"/>
    </location>
</feature>
<reference evidence="4" key="1">
    <citation type="submission" date="2012-12" db="EMBL/GenBank/DDBJ databases">
        <authorList>
            <person name="Hellsten U."/>
            <person name="Grimwood J."/>
            <person name="Chapman J.A."/>
            <person name="Shapiro H."/>
            <person name="Aerts A."/>
            <person name="Otillar R.P."/>
            <person name="Terry A.Y."/>
            <person name="Boore J.L."/>
            <person name="Simakov O."/>
            <person name="Marletaz F."/>
            <person name="Cho S.-J."/>
            <person name="Edsinger-Gonzales E."/>
            <person name="Havlak P."/>
            <person name="Kuo D.-H."/>
            <person name="Larsson T."/>
            <person name="Lv J."/>
            <person name="Arendt D."/>
            <person name="Savage R."/>
            <person name="Osoegawa K."/>
            <person name="de Jong P."/>
            <person name="Lindberg D.R."/>
            <person name="Seaver E.C."/>
            <person name="Weisblat D.A."/>
            <person name="Putnam N.H."/>
            <person name="Grigoriev I.V."/>
            <person name="Rokhsar D.S."/>
        </authorList>
    </citation>
    <scope>NUCLEOTIDE SEQUENCE</scope>
</reference>
<name>T1EQ53_HELRO</name>
<evidence type="ECO:0000313" key="4">
    <source>
        <dbReference type="Proteomes" id="UP000015101"/>
    </source>
</evidence>
<dbReference type="EMBL" id="AMQM01000583">
    <property type="status" value="NOT_ANNOTATED_CDS"/>
    <property type="molecule type" value="Genomic_DNA"/>
</dbReference>
<sequence length="123" mass="14027">MWFQPSLDKHDLKNSLKYYFKEAHPKIFERRLQIETDRDTDRKTHTDTDPDADADTYTYTDTNPDTDADTDTETCTDADTDTDTDTDTKTECEDPASVCLSANDSTVDANVPCLTTRDVLKFK</sequence>
<feature type="compositionally biased region" description="Basic and acidic residues" evidence="1">
    <location>
        <begin position="30"/>
        <end position="48"/>
    </location>
</feature>
<dbReference type="EnsemblMetazoa" id="HelroT160365">
    <property type="protein sequence ID" value="HelroP160365"/>
    <property type="gene ID" value="HelroG160365"/>
</dbReference>
<dbReference type="RefSeq" id="XP_009015575.1">
    <property type="nucleotide sequence ID" value="XM_009017327.1"/>
</dbReference>
<evidence type="ECO:0000256" key="1">
    <source>
        <dbReference type="SAM" id="MobiDB-lite"/>
    </source>
</evidence>
<dbReference type="EMBL" id="KB096324">
    <property type="protein sequence ID" value="ESO06207.1"/>
    <property type="molecule type" value="Genomic_DNA"/>
</dbReference>
<evidence type="ECO:0000313" key="2">
    <source>
        <dbReference type="EMBL" id="ESO06207.1"/>
    </source>
</evidence>
<protein>
    <submittedName>
        <fullName evidence="2 3">Uncharacterized protein</fullName>
    </submittedName>
</protein>
<gene>
    <name evidence="3" type="primary">20198703</name>
    <name evidence="2" type="ORF">HELRODRAFT_160365</name>
</gene>
<proteinExistence type="predicted"/>
<dbReference type="KEGG" id="hro:HELRODRAFT_160365"/>
<accession>T1EQ53</accession>
<reference evidence="3" key="3">
    <citation type="submission" date="2015-06" db="UniProtKB">
        <authorList>
            <consortium name="EnsemblMetazoa"/>
        </authorList>
    </citation>
    <scope>IDENTIFICATION</scope>
</reference>
<keyword evidence="4" id="KW-1185">Reference proteome</keyword>
<dbReference type="HOGENOM" id="CLU_2017692_0_0_1"/>
<dbReference type="AlphaFoldDB" id="T1EQ53"/>
<feature type="region of interest" description="Disordered" evidence="1">
    <location>
        <begin position="30"/>
        <end position="93"/>
    </location>
</feature>